<proteinExistence type="predicted"/>
<dbReference type="STRING" id="74649.A0A2P6QS00"/>
<feature type="domain" description="WDR36/Utp21 C-terminal" evidence="1">
    <location>
        <begin position="2"/>
        <end position="117"/>
    </location>
</feature>
<dbReference type="OMA" id="NARCMIT"/>
<evidence type="ECO:0000313" key="2">
    <source>
        <dbReference type="EMBL" id="PRQ36965.1"/>
    </source>
</evidence>
<reference evidence="2 3" key="1">
    <citation type="journal article" date="2018" name="Nat. Genet.">
        <title>The Rosa genome provides new insights in the design of modern roses.</title>
        <authorList>
            <person name="Bendahmane M."/>
        </authorList>
    </citation>
    <scope>NUCLEOTIDE SEQUENCE [LARGE SCALE GENOMIC DNA]</scope>
    <source>
        <strain evidence="3">cv. Old Blush</strain>
    </source>
</reference>
<keyword evidence="3" id="KW-1185">Reference proteome</keyword>
<dbReference type="PANTHER" id="PTHR22840">
    <property type="entry name" value="WD REPEAT-CONTAINING PROTEIN 36"/>
    <property type="match status" value="1"/>
</dbReference>
<dbReference type="Pfam" id="PF04192">
    <property type="entry name" value="Utp21"/>
    <property type="match status" value="1"/>
</dbReference>
<organism evidence="2 3">
    <name type="scientific">Rosa chinensis</name>
    <name type="common">China rose</name>
    <dbReference type="NCBI Taxonomy" id="74649"/>
    <lineage>
        <taxon>Eukaryota</taxon>
        <taxon>Viridiplantae</taxon>
        <taxon>Streptophyta</taxon>
        <taxon>Embryophyta</taxon>
        <taxon>Tracheophyta</taxon>
        <taxon>Spermatophyta</taxon>
        <taxon>Magnoliopsida</taxon>
        <taxon>eudicotyledons</taxon>
        <taxon>Gunneridae</taxon>
        <taxon>Pentapetalae</taxon>
        <taxon>rosids</taxon>
        <taxon>fabids</taxon>
        <taxon>Rosales</taxon>
        <taxon>Rosaceae</taxon>
        <taxon>Rosoideae</taxon>
        <taxon>Rosoideae incertae sedis</taxon>
        <taxon>Rosa</taxon>
    </lineage>
</organism>
<evidence type="ECO:0000313" key="3">
    <source>
        <dbReference type="Proteomes" id="UP000238479"/>
    </source>
</evidence>
<protein>
    <submittedName>
        <fullName evidence="2">Putative small-subunit processome, Utp21 protein</fullName>
    </submittedName>
</protein>
<accession>A0A2P6QS00</accession>
<dbReference type="Gramene" id="PRQ36965">
    <property type="protein sequence ID" value="PRQ36965"/>
    <property type="gene ID" value="RchiOBHm_Chr4g0397331"/>
</dbReference>
<dbReference type="PANTHER" id="PTHR22840:SF12">
    <property type="entry name" value="WD REPEAT-CONTAINING PROTEIN 36"/>
    <property type="match status" value="1"/>
</dbReference>
<name>A0A2P6QS00_ROSCH</name>
<dbReference type="Proteomes" id="UP000238479">
    <property type="component" value="Chromosome 4"/>
</dbReference>
<dbReference type="InterPro" id="IPR007319">
    <property type="entry name" value="WDR36/Utp21_C"/>
</dbReference>
<gene>
    <name evidence="2" type="ORF">RchiOBHm_Chr4g0397331</name>
</gene>
<comment type="caution">
    <text evidence="2">The sequence shown here is derived from an EMBL/GenBank/DDBJ whole genome shotgun (WGS) entry which is preliminary data.</text>
</comment>
<dbReference type="GO" id="GO:0006364">
    <property type="term" value="P:rRNA processing"/>
    <property type="evidence" value="ECO:0007669"/>
    <property type="project" value="InterPro"/>
</dbReference>
<dbReference type="EMBL" id="PDCK01000042">
    <property type="protein sequence ID" value="PRQ36965.1"/>
    <property type="molecule type" value="Genomic_DNA"/>
</dbReference>
<dbReference type="AlphaFoldDB" id="A0A2P6QS00"/>
<sequence length="121" mass="14185">MKNFSEFTDFIKTLAPSPLDTELRILQIVGDEDEEEPEKLLPIELLLDYFIHETACRNNFDFVQAVIRVFLKIDGETIRCQSRLQDKASKLLDVQCNTWQRVDKMFQCARCMVTFLSNSQF</sequence>
<evidence type="ECO:0000259" key="1">
    <source>
        <dbReference type="Pfam" id="PF04192"/>
    </source>
</evidence>
<dbReference type="GO" id="GO:0034388">
    <property type="term" value="C:Pwp2p-containing subcomplex of 90S preribosome"/>
    <property type="evidence" value="ECO:0007669"/>
    <property type="project" value="TreeGrafter"/>
</dbReference>
<dbReference type="GO" id="GO:0032040">
    <property type="term" value="C:small-subunit processome"/>
    <property type="evidence" value="ECO:0007669"/>
    <property type="project" value="InterPro"/>
</dbReference>